<evidence type="ECO:0000313" key="5">
    <source>
        <dbReference type="EMBL" id="KAI9556133.1"/>
    </source>
</evidence>
<dbReference type="InterPro" id="IPR011047">
    <property type="entry name" value="Quinoprotein_ADH-like_sf"/>
</dbReference>
<dbReference type="InterPro" id="IPR039919">
    <property type="entry name" value="ARHGEF10/ARHGEF17"/>
</dbReference>
<dbReference type="Pfam" id="PF00621">
    <property type="entry name" value="RhoGEF"/>
    <property type="match status" value="1"/>
</dbReference>
<dbReference type="Gene3D" id="2.30.29.30">
    <property type="entry name" value="Pleckstrin-homology domain (PH domain)/Phosphotyrosine-binding domain (PTB)"/>
    <property type="match status" value="1"/>
</dbReference>
<dbReference type="InterPro" id="IPR011993">
    <property type="entry name" value="PH-like_dom_sf"/>
</dbReference>
<feature type="region of interest" description="Disordered" evidence="3">
    <location>
        <begin position="459"/>
        <end position="569"/>
    </location>
</feature>
<dbReference type="CDD" id="cd00160">
    <property type="entry name" value="RhoGEF"/>
    <property type="match status" value="1"/>
</dbReference>
<dbReference type="SMART" id="SM00325">
    <property type="entry name" value="RhoGEF"/>
    <property type="match status" value="1"/>
</dbReference>
<gene>
    <name evidence="5" type="ORF">GHT06_018707</name>
</gene>
<dbReference type="GO" id="GO:0005737">
    <property type="term" value="C:cytoplasm"/>
    <property type="evidence" value="ECO:0007669"/>
    <property type="project" value="UniProtKB-ARBA"/>
</dbReference>
<keyword evidence="6" id="KW-1185">Reference proteome</keyword>
<reference evidence="5 6" key="1">
    <citation type="submission" date="2022-05" db="EMBL/GenBank/DDBJ databases">
        <title>A multi-omics perspective on studying reproductive biology in Daphnia sinensis.</title>
        <authorList>
            <person name="Jia J."/>
        </authorList>
    </citation>
    <scope>NUCLEOTIDE SEQUENCE [LARGE SCALE GENOMIC DNA]</scope>
    <source>
        <strain evidence="5 6">WSL</strain>
    </source>
</reference>
<feature type="compositionally biased region" description="Polar residues" evidence="3">
    <location>
        <begin position="459"/>
        <end position="478"/>
    </location>
</feature>
<dbReference type="GO" id="GO:0051496">
    <property type="term" value="P:positive regulation of stress fiber assembly"/>
    <property type="evidence" value="ECO:0007669"/>
    <property type="project" value="TreeGrafter"/>
</dbReference>
<feature type="region of interest" description="Disordered" evidence="3">
    <location>
        <begin position="1643"/>
        <end position="1697"/>
    </location>
</feature>
<feature type="region of interest" description="Disordered" evidence="3">
    <location>
        <begin position="206"/>
        <end position="245"/>
    </location>
</feature>
<dbReference type="PROSITE" id="PS50010">
    <property type="entry name" value="DH_2"/>
    <property type="match status" value="1"/>
</dbReference>
<feature type="compositionally biased region" description="Low complexity" evidence="3">
    <location>
        <begin position="1643"/>
        <end position="1661"/>
    </location>
</feature>
<keyword evidence="2" id="KW-0175">Coiled coil</keyword>
<protein>
    <recommendedName>
        <fullName evidence="4">DH domain-containing protein</fullName>
    </recommendedName>
</protein>
<dbReference type="GO" id="GO:0030036">
    <property type="term" value="P:actin cytoskeleton organization"/>
    <property type="evidence" value="ECO:0007669"/>
    <property type="project" value="TreeGrafter"/>
</dbReference>
<dbReference type="FunFam" id="1.20.900.10:FF:000003">
    <property type="entry name" value="Rho guanine nucleotide exchange factor 10 like"/>
    <property type="match status" value="1"/>
</dbReference>
<evidence type="ECO:0000256" key="3">
    <source>
        <dbReference type="SAM" id="MobiDB-lite"/>
    </source>
</evidence>
<dbReference type="SUPFAM" id="SSF48065">
    <property type="entry name" value="DBL homology domain (DH-domain)"/>
    <property type="match status" value="1"/>
</dbReference>
<evidence type="ECO:0000259" key="4">
    <source>
        <dbReference type="PROSITE" id="PS50010"/>
    </source>
</evidence>
<dbReference type="Pfam" id="PF19056">
    <property type="entry name" value="WD40_2"/>
    <property type="match status" value="1"/>
</dbReference>
<organism evidence="5 6">
    <name type="scientific">Daphnia sinensis</name>
    <dbReference type="NCBI Taxonomy" id="1820382"/>
    <lineage>
        <taxon>Eukaryota</taxon>
        <taxon>Metazoa</taxon>
        <taxon>Ecdysozoa</taxon>
        <taxon>Arthropoda</taxon>
        <taxon>Crustacea</taxon>
        <taxon>Branchiopoda</taxon>
        <taxon>Diplostraca</taxon>
        <taxon>Cladocera</taxon>
        <taxon>Anomopoda</taxon>
        <taxon>Daphniidae</taxon>
        <taxon>Daphnia</taxon>
        <taxon>Daphnia similis group</taxon>
    </lineage>
</organism>
<dbReference type="SUPFAM" id="SSF50729">
    <property type="entry name" value="PH domain-like"/>
    <property type="match status" value="1"/>
</dbReference>
<dbReference type="Pfam" id="PF19057">
    <property type="entry name" value="PH_19"/>
    <property type="match status" value="1"/>
</dbReference>
<keyword evidence="1" id="KW-0344">Guanine-nucleotide releasing factor</keyword>
<evidence type="ECO:0000256" key="2">
    <source>
        <dbReference type="SAM" id="Coils"/>
    </source>
</evidence>
<feature type="region of interest" description="Disordered" evidence="3">
    <location>
        <begin position="104"/>
        <end position="124"/>
    </location>
</feature>
<feature type="compositionally biased region" description="Low complexity" evidence="3">
    <location>
        <begin position="312"/>
        <end position="338"/>
    </location>
</feature>
<dbReference type="EMBL" id="WJBH02000007">
    <property type="protein sequence ID" value="KAI9556133.1"/>
    <property type="molecule type" value="Genomic_DNA"/>
</dbReference>
<feature type="region of interest" description="Disordered" evidence="3">
    <location>
        <begin position="309"/>
        <end position="338"/>
    </location>
</feature>
<accession>A0AAD5L5K9</accession>
<dbReference type="InterPro" id="IPR000219">
    <property type="entry name" value="DH_dom"/>
</dbReference>
<dbReference type="SUPFAM" id="SSF50998">
    <property type="entry name" value="Quinoprotein alcohol dehydrogenase-like"/>
    <property type="match status" value="1"/>
</dbReference>
<proteinExistence type="predicted"/>
<feature type="region of interest" description="Disordered" evidence="3">
    <location>
        <begin position="1473"/>
        <end position="1499"/>
    </location>
</feature>
<feature type="compositionally biased region" description="Polar residues" evidence="3">
    <location>
        <begin position="1473"/>
        <end position="1482"/>
    </location>
</feature>
<name>A0AAD5L5K9_9CRUS</name>
<dbReference type="GO" id="GO:0005085">
    <property type="term" value="F:guanyl-nucleotide exchange factor activity"/>
    <property type="evidence" value="ECO:0007669"/>
    <property type="project" value="UniProtKB-KW"/>
</dbReference>
<dbReference type="Proteomes" id="UP000820818">
    <property type="component" value="Linkage Group LG7"/>
</dbReference>
<feature type="compositionally biased region" description="Polar residues" evidence="3">
    <location>
        <begin position="1662"/>
        <end position="1676"/>
    </location>
</feature>
<dbReference type="PANTHER" id="PTHR12877:SF7">
    <property type="entry name" value="RHO GUANINE NUCLEOTIDE EXCHANGE FACTOR 10-LIKE PROTEIN"/>
    <property type="match status" value="1"/>
</dbReference>
<feature type="compositionally biased region" description="Basic and acidic residues" evidence="3">
    <location>
        <begin position="528"/>
        <end position="546"/>
    </location>
</feature>
<dbReference type="Gene3D" id="1.20.900.10">
    <property type="entry name" value="Dbl homology (DH) domain"/>
    <property type="match status" value="1"/>
</dbReference>
<feature type="domain" description="DH" evidence="4">
    <location>
        <begin position="678"/>
        <end position="865"/>
    </location>
</feature>
<comment type="caution">
    <text evidence="5">The sequence shown here is derived from an EMBL/GenBank/DDBJ whole genome shotgun (WGS) entry which is preliminary data.</text>
</comment>
<dbReference type="InterPro" id="IPR035899">
    <property type="entry name" value="DBL_dom_sf"/>
</dbReference>
<dbReference type="PANTHER" id="PTHR12877">
    <property type="entry name" value="RHO GUANINE NUCLEOTIDE EXCHANGE FACTOR"/>
    <property type="match status" value="1"/>
</dbReference>
<feature type="compositionally biased region" description="Pro residues" evidence="3">
    <location>
        <begin position="210"/>
        <end position="220"/>
    </location>
</feature>
<evidence type="ECO:0000256" key="1">
    <source>
        <dbReference type="ARBA" id="ARBA00022658"/>
    </source>
</evidence>
<feature type="coiled-coil region" evidence="2">
    <location>
        <begin position="845"/>
        <end position="878"/>
    </location>
</feature>
<sequence>MDTLGEVIIGNKIYSARYAQPPRSVLEQQEASGAEAVIQGASDAICADTTVADGDATGAVSTAVNDCSWLQQDRRKGSLLTTDLDELPVVQEPDYINLRVGAESPSVDGGEMSPAVHRKGPTAGHNVFTNSYGREENIYEEINELQRRLALDTPSVAMPTRTPQHLPRFQQATTSLVDEVMDEVARVRLGHNTVLNQLNLDLEHFLKPQTPEPSPSPPPLEQQEDLAQESGAAAGELAKNRSRSIGEVVSDNKVTPVFSTPPTGRLPRTFISHNRSNSSVSFTMSQLIGAGERSLVRCESLDFGVHDGGLQRRPSIVSRGSSSTSSSVASSSRSDTRQSIRNLHQGLQHGIQGLADWTEKCGQMLAKRSKKVIAFVNKDRRSACDAEPTADSSAIAASATNDCPVPSPTLGSSSTNGSDVVDCDNRIYEDIDHNSFGSNSMAGSEALPDSLAVSSCTTTATADSGFSPGQTSGRQNHQVPCGSDDSWGSGEFETFSSDEPVGEDDDDPDKIPSPMRSGTLRALLTGKSIRDKLRGARSRSREEDKSNAGTMETPNAGRGVSSPPPGERRFSRLFSLRRSSASLPSPGSFSFISDSNVSPISSSPCLSASSNLAADLSAKTSSPSGRPLPLPQLLEEDEIMAGLGLGNGSSTLGSLFQRRHQPPTLPPIPANLDAEQLKRRYIVATIIHSENSYVASLQRLVNEYKKPLEESNPPILGANKISTLFHRLPEILQCHTLFRLALSECARTWDKEEKIGDVFVANFSKAVVLDIYSDFINNFSQSLEVAKQESKRKSALADFLKVKQISSHDRLSFFGLMVKPVQRFPQFILLLQDLLKHTPQGHQDRMSLQLALTQLESLAELLNERKRETEQYQAFRDTLRHVSGKFSLRPLADNNRYLLRQDNVNLVEFNQSGMISKTKERRLLLLNDLLVCVTVASKSGDDYRNSSERLTLKWAFPITDVEVEDTSTSPTLSRLLSSGSNLRSSEAVSGVDNLCQEMNQLMHDYDVITRIDSLIGSLHGQYETLDRVAARAALNRIQQQLQQKDEEMAWIDSCCLQLIVRNRSGKEEKFTFQTESPDIRKDWVIELRLAQLALDPKNSPSWDVLEQERRPSTKMPLFVKSLPVYKSHHETEVRCGCFYTTLVRKSVPSVRCLGPRLHSFLWIVTSDGISSHVTLLTSQQPVGPSLKAAGAFSLVEVKVTSVEFSPGTHALYDDAETTDQIRGDLVWLGTESRRILLYSAHEPGKTGQVGSLNLPAPVVQLRYHCDQMFVALANGTVAIFKRNNSEGIWELNSPATLVTLGDEPVVSLLPISSALYAACGRSVFVLDGITGETLRNFSVQQDHSGTIHDMAHSGVGLWISLRHSSTICLYHTETFRHLQDINVASNVNRLSKQTSQNVYVTALMACKGLLWVGTNVGIALSIPLPRLEGVPIISGRANVSHHAHSGPITVFLTLQMRSKNPVPAAYASVPVQQHQMASSLPPSGTIHEESENESTSPRIKPLVTVSQLASQFNTVPKARSPALDSPLILRRRSKESSPLMTKRLSRTLPRGHVSTATECDIFGLYGELMNIKDYEESDGGGLMGGGGGAGAGNVSSMYETLRRSDPDLAAIPAKVSTLDRRLHMKAARPRSLDLSNWSVDSRSSLYTTSSGSEDSSSHTMTPSATMLTMSSGQASTLKRGHQRSVDPSKSTVDAPRTVLTLSGGRGYVYTYQRNQQDGERKHSVPSPANTNDAHIILWEMKL</sequence>
<evidence type="ECO:0000313" key="6">
    <source>
        <dbReference type="Proteomes" id="UP000820818"/>
    </source>
</evidence>